<accession>A0ABU5T4E3</accession>
<organism evidence="2 3">
    <name type="scientific">Sinomonas terricola</name>
    <dbReference type="NCBI Taxonomy" id="3110330"/>
    <lineage>
        <taxon>Bacteria</taxon>
        <taxon>Bacillati</taxon>
        <taxon>Actinomycetota</taxon>
        <taxon>Actinomycetes</taxon>
        <taxon>Micrococcales</taxon>
        <taxon>Micrococcaceae</taxon>
        <taxon>Sinomonas</taxon>
    </lineage>
</organism>
<feature type="transmembrane region" description="Helical" evidence="1">
    <location>
        <begin position="29"/>
        <end position="49"/>
    </location>
</feature>
<keyword evidence="3" id="KW-1185">Reference proteome</keyword>
<keyword evidence="1" id="KW-0472">Membrane</keyword>
<evidence type="ECO:0000256" key="1">
    <source>
        <dbReference type="SAM" id="Phobius"/>
    </source>
</evidence>
<keyword evidence="1" id="KW-0812">Transmembrane</keyword>
<name>A0ABU5T4E3_9MICC</name>
<evidence type="ECO:0000313" key="3">
    <source>
        <dbReference type="Proteomes" id="UP001304769"/>
    </source>
</evidence>
<dbReference type="Proteomes" id="UP001304769">
    <property type="component" value="Unassembled WGS sequence"/>
</dbReference>
<comment type="caution">
    <text evidence="2">The sequence shown here is derived from an EMBL/GenBank/DDBJ whole genome shotgun (WGS) entry which is preliminary data.</text>
</comment>
<dbReference type="RefSeq" id="WP_323278375.1">
    <property type="nucleotide sequence ID" value="NZ_JAYGGQ010000004.1"/>
</dbReference>
<keyword evidence="1" id="KW-1133">Transmembrane helix</keyword>
<gene>
    <name evidence="2" type="ORF">SPF06_07350</name>
</gene>
<sequence length="51" mass="5390">MWSVLLFGLAGLLAGGVVSFRKQGLPNWTWISFGVLAAAALVAAYLFTFSA</sequence>
<reference evidence="2 3" key="1">
    <citation type="submission" date="2023-12" db="EMBL/GenBank/DDBJ databases">
        <title>Sinomonas terricola sp. nov, isolated from litchi orchard soil in Guangdong, PR China.</title>
        <authorList>
            <person name="Jiaxin W."/>
            <person name="Yang Z."/>
            <person name="Honghui Z."/>
        </authorList>
    </citation>
    <scope>NUCLEOTIDE SEQUENCE [LARGE SCALE GENOMIC DNA]</scope>
    <source>
        <strain evidence="2 3">JGH33</strain>
    </source>
</reference>
<dbReference type="EMBL" id="JAYGGQ010000004">
    <property type="protein sequence ID" value="MEA5454533.1"/>
    <property type="molecule type" value="Genomic_DNA"/>
</dbReference>
<protein>
    <submittedName>
        <fullName evidence="2">Uncharacterized protein</fullName>
    </submittedName>
</protein>
<evidence type="ECO:0000313" key="2">
    <source>
        <dbReference type="EMBL" id="MEA5454533.1"/>
    </source>
</evidence>
<proteinExistence type="predicted"/>